<evidence type="ECO:0000313" key="1">
    <source>
        <dbReference type="EMBL" id="PIW16483.1"/>
    </source>
</evidence>
<sequence length="205" mass="24030">MKRLDWRVLGPRLIFLLFFVLLPAGVVFSFYHSSLLFQTPVSSLDFNNPRAVSHWLLAQFQTKISELDELRLTAQYEKGALRVETYQMAVYSAHEGEVQKRPAQKGARLLELKVKCQQILARQLSERERFQDRPDWDAFYEYLLSLTIGQMMNESPGLFLDHDTLDLEVCWPLHNLEARIREQGLQKQRFQVILDAQCRLFLEAV</sequence>
<comment type="caution">
    <text evidence="1">The sequence shown here is derived from an EMBL/GenBank/DDBJ whole genome shotgun (WGS) entry which is preliminary data.</text>
</comment>
<dbReference type="Proteomes" id="UP000231019">
    <property type="component" value="Unassembled WGS sequence"/>
</dbReference>
<name>A0A2M7G3M9_9BACT</name>
<proteinExistence type="predicted"/>
<gene>
    <name evidence="1" type="ORF">COW36_11985</name>
</gene>
<organism evidence="1 2">
    <name type="scientific">bacterium (Candidatus Blackallbacteria) CG17_big_fil_post_rev_8_21_14_2_50_48_46</name>
    <dbReference type="NCBI Taxonomy" id="2014261"/>
    <lineage>
        <taxon>Bacteria</taxon>
        <taxon>Candidatus Blackallbacteria</taxon>
    </lineage>
</organism>
<accession>A0A2M7G3M9</accession>
<evidence type="ECO:0000313" key="2">
    <source>
        <dbReference type="Proteomes" id="UP000231019"/>
    </source>
</evidence>
<protein>
    <submittedName>
        <fullName evidence="1">Uncharacterized protein</fullName>
    </submittedName>
</protein>
<dbReference type="AlphaFoldDB" id="A0A2M7G3M9"/>
<dbReference type="EMBL" id="PFFQ01000037">
    <property type="protein sequence ID" value="PIW16483.1"/>
    <property type="molecule type" value="Genomic_DNA"/>
</dbReference>
<reference evidence="1 2" key="1">
    <citation type="submission" date="2017-09" db="EMBL/GenBank/DDBJ databases">
        <title>Depth-based differentiation of microbial function through sediment-hosted aquifers and enrichment of novel symbionts in the deep terrestrial subsurface.</title>
        <authorList>
            <person name="Probst A.J."/>
            <person name="Ladd B."/>
            <person name="Jarett J.K."/>
            <person name="Geller-Mcgrath D.E."/>
            <person name="Sieber C.M."/>
            <person name="Emerson J.B."/>
            <person name="Anantharaman K."/>
            <person name="Thomas B.C."/>
            <person name="Malmstrom R."/>
            <person name="Stieglmeier M."/>
            <person name="Klingl A."/>
            <person name="Woyke T."/>
            <person name="Ryan C.M."/>
            <person name="Banfield J.F."/>
        </authorList>
    </citation>
    <scope>NUCLEOTIDE SEQUENCE [LARGE SCALE GENOMIC DNA]</scope>
    <source>
        <strain evidence="1">CG17_big_fil_post_rev_8_21_14_2_50_48_46</strain>
    </source>
</reference>